<evidence type="ECO:0000313" key="3">
    <source>
        <dbReference type="EMBL" id="KAE9006779.1"/>
    </source>
</evidence>
<evidence type="ECO:0000313" key="2">
    <source>
        <dbReference type="EMBL" id="KAE8944611.1"/>
    </source>
</evidence>
<dbReference type="Proteomes" id="UP000441208">
    <property type="component" value="Unassembled WGS sequence"/>
</dbReference>
<gene>
    <name evidence="7" type="ORF">PF002_g8916</name>
    <name evidence="8" type="ORF">PF004_g4706</name>
    <name evidence="6" type="ORF">PF005_g9565</name>
    <name evidence="5" type="ORF">PF007_g8004</name>
    <name evidence="2" type="ORF">PF009_g5722</name>
    <name evidence="4" type="ORF">PF010_g12092</name>
    <name evidence="3" type="ORF">PF011_g11418</name>
</gene>
<evidence type="ECO:0000313" key="7">
    <source>
        <dbReference type="EMBL" id="KAE9242092.1"/>
    </source>
</evidence>
<dbReference type="EMBL" id="QXFW01000634">
    <property type="protein sequence ID" value="KAE9006779.1"/>
    <property type="molecule type" value="Genomic_DNA"/>
</dbReference>
<dbReference type="Proteomes" id="UP000429523">
    <property type="component" value="Unassembled WGS sequence"/>
</dbReference>
<evidence type="ECO:0000313" key="13">
    <source>
        <dbReference type="Proteomes" id="UP000460718"/>
    </source>
</evidence>
<name>A0A6A3YAP2_9STRA</name>
<evidence type="ECO:0000313" key="4">
    <source>
        <dbReference type="EMBL" id="KAE9107922.1"/>
    </source>
</evidence>
<organism evidence="6 10">
    <name type="scientific">Phytophthora fragariae</name>
    <dbReference type="NCBI Taxonomy" id="53985"/>
    <lineage>
        <taxon>Eukaryota</taxon>
        <taxon>Sar</taxon>
        <taxon>Stramenopiles</taxon>
        <taxon>Oomycota</taxon>
        <taxon>Peronosporomycetes</taxon>
        <taxon>Peronosporales</taxon>
        <taxon>Peronosporaceae</taxon>
        <taxon>Phytophthora</taxon>
    </lineage>
</organism>
<dbReference type="EMBL" id="QXFZ01000327">
    <property type="protein sequence ID" value="KAE9120905.1"/>
    <property type="molecule type" value="Genomic_DNA"/>
</dbReference>
<feature type="compositionally biased region" description="Basic and acidic residues" evidence="1">
    <location>
        <begin position="84"/>
        <end position="104"/>
    </location>
</feature>
<proteinExistence type="predicted"/>
<dbReference type="EMBL" id="QXGD01000357">
    <property type="protein sequence ID" value="KAE9242092.1"/>
    <property type="molecule type" value="Genomic_DNA"/>
</dbReference>
<evidence type="ECO:0000256" key="1">
    <source>
        <dbReference type="SAM" id="MobiDB-lite"/>
    </source>
</evidence>
<protein>
    <submittedName>
        <fullName evidence="6">Uncharacterized protein</fullName>
    </submittedName>
</protein>
<dbReference type="EMBL" id="QXGC01000166">
    <property type="protein sequence ID" value="KAE9246611.1"/>
    <property type="molecule type" value="Genomic_DNA"/>
</dbReference>
<dbReference type="Proteomes" id="UP000488956">
    <property type="component" value="Unassembled WGS sequence"/>
</dbReference>
<evidence type="ECO:0000313" key="14">
    <source>
        <dbReference type="Proteomes" id="UP000476176"/>
    </source>
</evidence>
<dbReference type="Proteomes" id="UP000460718">
    <property type="component" value="Unassembled WGS sequence"/>
</dbReference>
<sequence>MVRIRASHRTAPAATDDVDIPHLWRQPRAAGWKAKRPSGLANDWTYTIPDGSSHFIGEATVVAHALTSSLLNENAQDDNEQDDTAQHKQGDTTQHEPDENKNAQDEIAEIESALHLSASDDDDANSMRGRLRSTRASRSPRAHWTHSSDRRATTKTPPCRRRSSSRREQ</sequence>
<feature type="compositionally biased region" description="Basic residues" evidence="1">
    <location>
        <begin position="129"/>
        <end position="144"/>
    </location>
</feature>
<dbReference type="OrthoDB" id="126926at2759"/>
<feature type="compositionally biased region" description="Basic residues" evidence="1">
    <location>
        <begin position="158"/>
        <end position="169"/>
    </location>
</feature>
<accession>A0A6A3YAP2</accession>
<evidence type="ECO:0000313" key="12">
    <source>
        <dbReference type="Proteomes" id="UP000441208"/>
    </source>
</evidence>
<evidence type="ECO:0000313" key="5">
    <source>
        <dbReference type="EMBL" id="KAE9120905.1"/>
    </source>
</evidence>
<comment type="caution">
    <text evidence="6">The sequence shown here is derived from an EMBL/GenBank/DDBJ whole genome shotgun (WGS) entry which is preliminary data.</text>
</comment>
<evidence type="ECO:0000313" key="11">
    <source>
        <dbReference type="Proteomes" id="UP000440367"/>
    </source>
</evidence>
<evidence type="ECO:0000313" key="8">
    <source>
        <dbReference type="EMBL" id="KAE9246611.1"/>
    </source>
</evidence>
<dbReference type="Proteomes" id="UP000433483">
    <property type="component" value="Unassembled WGS sequence"/>
</dbReference>
<dbReference type="EMBL" id="QXFX01000664">
    <property type="protein sequence ID" value="KAE9107922.1"/>
    <property type="molecule type" value="Genomic_DNA"/>
</dbReference>
<dbReference type="Proteomes" id="UP000476176">
    <property type="component" value="Unassembled WGS sequence"/>
</dbReference>
<dbReference type="EMBL" id="QXGF01000196">
    <property type="protein sequence ID" value="KAE8944611.1"/>
    <property type="molecule type" value="Genomic_DNA"/>
</dbReference>
<reference evidence="9 10" key="1">
    <citation type="submission" date="2018-08" db="EMBL/GenBank/DDBJ databases">
        <title>Genomic investigation of the strawberry pathogen Phytophthora fragariae indicates pathogenicity is determined by transcriptional variation in three key races.</title>
        <authorList>
            <person name="Adams T.M."/>
            <person name="Armitage A.D."/>
            <person name="Sobczyk M.K."/>
            <person name="Bates H.J."/>
            <person name="Dunwell J.M."/>
            <person name="Nellist C.F."/>
            <person name="Harrison R.J."/>
        </authorList>
    </citation>
    <scope>NUCLEOTIDE SEQUENCE [LARGE SCALE GENOMIC DNA]</scope>
    <source>
        <strain evidence="7 11">BC-1</strain>
        <strain evidence="8 14">BC-23</strain>
        <strain evidence="6 10">NOV-27</strain>
        <strain evidence="5 12">NOV-71</strain>
        <strain evidence="2 9">NOV-9</strain>
        <strain evidence="4 15">ONT-3</strain>
        <strain evidence="3 13">SCRP245</strain>
    </source>
</reference>
<evidence type="ECO:0000313" key="9">
    <source>
        <dbReference type="Proteomes" id="UP000429523"/>
    </source>
</evidence>
<evidence type="ECO:0000313" key="15">
    <source>
        <dbReference type="Proteomes" id="UP000488956"/>
    </source>
</evidence>
<feature type="region of interest" description="Disordered" evidence="1">
    <location>
        <begin position="71"/>
        <end position="169"/>
    </location>
</feature>
<dbReference type="Proteomes" id="UP000440367">
    <property type="component" value="Unassembled WGS sequence"/>
</dbReference>
<evidence type="ECO:0000313" key="10">
    <source>
        <dbReference type="Proteomes" id="UP000433483"/>
    </source>
</evidence>
<dbReference type="EMBL" id="QXGB01000433">
    <property type="protein sequence ID" value="KAE9215119.1"/>
    <property type="molecule type" value="Genomic_DNA"/>
</dbReference>
<evidence type="ECO:0000313" key="6">
    <source>
        <dbReference type="EMBL" id="KAE9215119.1"/>
    </source>
</evidence>
<keyword evidence="10" id="KW-1185">Reference proteome</keyword>
<dbReference type="AlphaFoldDB" id="A0A6A3YAP2"/>